<dbReference type="GO" id="GO:0005634">
    <property type="term" value="C:nucleus"/>
    <property type="evidence" value="ECO:0007669"/>
    <property type="project" value="UniProtKB-SubCell"/>
</dbReference>
<sequence length="681" mass="75619">MAAAEAGPRFAHFLQPIKDLSKVWKIDIAEELEKYIEEVTQLLVTNPEDGHTQLNFAEAALLIQGSTAIYSRKVELLYQLVYQALDLLSATKAGRDPRKKHVQTGLWAPIPETEELITIDHLIKEGRNIVMDGAQEMMRKGMQRRVPLFLMPRDKSDRKKQEFRISSCTVHSSGAYLLQESDAKLLDELIAMNSSLHQNHPDGPLAPAPPSEVQELDAKLQVLLRELPEEKPVVPQTDSGDEAEEKEAEQEKAAQLPGKLQTPATAQRLATPLTVEAQKDAEEVAGPNLWALLDDDEIVGPDVPLVTGNTTKRLNAKKLLMSAEGLPDLVSMPPLPDDEMWTGDSAVGFRSMLAAGHPVEALFFAVAGHLRPGDRYESQKAGFSAAWFEFEDLISVALAKRRQMKLSSQGGRHGDAEKESPSTPRGSEHVSDNELSDHEGNTLATPIKVAASTPACGSALVAPQTKDDDGEDNKIADQRREVARLESMIQDAQHTYESTIRQHLQRIQKETLDVDDKRFPDLYANVRRWQDQLEPVLKEFDSRPEFDIYVYSMKMLSKMSEDELKTMMLPFAALVEGQPRWEVCRRFLTTLLLTNQGNTDILFGNEMERINNFKVQLLKAEKRMISLDAEERVPAPLAPAGDTEAVVPEETKGPEGGKRKRKADAKKAAGPSKRLASVGGS</sequence>
<feature type="compositionally biased region" description="Basic and acidic residues" evidence="5">
    <location>
        <begin position="412"/>
        <end position="439"/>
    </location>
</feature>
<evidence type="ECO:0000256" key="2">
    <source>
        <dbReference type="ARBA" id="ARBA00007844"/>
    </source>
</evidence>
<dbReference type="InterPro" id="IPR009378">
    <property type="entry name" value="H2_N"/>
</dbReference>
<feature type="region of interest" description="Disordered" evidence="5">
    <location>
        <begin position="195"/>
        <end position="214"/>
    </location>
</feature>
<evidence type="ECO:0000256" key="4">
    <source>
        <dbReference type="SAM" id="Coils"/>
    </source>
</evidence>
<accession>A0A7S1FCS1</accession>
<dbReference type="EMBL" id="HBFQ01044862">
    <property type="protein sequence ID" value="CAD8857442.1"/>
    <property type="molecule type" value="Transcribed_RNA"/>
</dbReference>
<evidence type="ECO:0000256" key="5">
    <source>
        <dbReference type="SAM" id="MobiDB-lite"/>
    </source>
</evidence>
<dbReference type="InterPro" id="IPR031739">
    <property type="entry name" value="Ncaph2"/>
</dbReference>
<feature type="region of interest" description="Disordered" evidence="5">
    <location>
        <begin position="405"/>
        <end position="439"/>
    </location>
</feature>
<feature type="region of interest" description="Disordered" evidence="5">
    <location>
        <begin position="226"/>
        <end position="264"/>
    </location>
</feature>
<evidence type="ECO:0000259" key="6">
    <source>
        <dbReference type="Pfam" id="PF06278"/>
    </source>
</evidence>
<proteinExistence type="inferred from homology"/>
<reference evidence="8" key="1">
    <citation type="submission" date="2021-01" db="EMBL/GenBank/DDBJ databases">
        <authorList>
            <person name="Corre E."/>
            <person name="Pelletier E."/>
            <person name="Niang G."/>
            <person name="Scheremetjew M."/>
            <person name="Finn R."/>
            <person name="Kale V."/>
            <person name="Holt S."/>
            <person name="Cochrane G."/>
            <person name="Meng A."/>
            <person name="Brown T."/>
            <person name="Cohen L."/>
        </authorList>
    </citation>
    <scope>NUCLEOTIDE SEQUENCE</scope>
</reference>
<dbReference type="GO" id="GO:0003682">
    <property type="term" value="F:chromatin binding"/>
    <property type="evidence" value="ECO:0007669"/>
    <property type="project" value="TreeGrafter"/>
</dbReference>
<organism evidence="8">
    <name type="scientific">Noctiluca scintillans</name>
    <name type="common">Sea sparkle</name>
    <name type="synonym">Red tide dinoflagellate</name>
    <dbReference type="NCBI Taxonomy" id="2966"/>
    <lineage>
        <taxon>Eukaryota</taxon>
        <taxon>Sar</taxon>
        <taxon>Alveolata</taxon>
        <taxon>Dinophyceae</taxon>
        <taxon>Noctilucales</taxon>
        <taxon>Noctilucaceae</taxon>
        <taxon>Noctiluca</taxon>
    </lineage>
</organism>
<dbReference type="GO" id="GO:0051306">
    <property type="term" value="P:mitotic sister chromatid separation"/>
    <property type="evidence" value="ECO:0007669"/>
    <property type="project" value="TreeGrafter"/>
</dbReference>
<dbReference type="Pfam" id="PF06278">
    <property type="entry name" value="CNDH2_N"/>
    <property type="match status" value="1"/>
</dbReference>
<evidence type="ECO:0000259" key="7">
    <source>
        <dbReference type="Pfam" id="PF16858"/>
    </source>
</evidence>
<dbReference type="GO" id="GO:0000796">
    <property type="term" value="C:condensin complex"/>
    <property type="evidence" value="ECO:0007669"/>
    <property type="project" value="TreeGrafter"/>
</dbReference>
<feature type="compositionally biased region" description="Acidic residues" evidence="5">
    <location>
        <begin position="239"/>
        <end position="248"/>
    </location>
</feature>
<feature type="region of interest" description="Disordered" evidence="5">
    <location>
        <begin position="631"/>
        <end position="681"/>
    </location>
</feature>
<dbReference type="GO" id="GO:0010032">
    <property type="term" value="P:meiotic chromosome condensation"/>
    <property type="evidence" value="ECO:0007669"/>
    <property type="project" value="TreeGrafter"/>
</dbReference>
<dbReference type="Pfam" id="PF16858">
    <property type="entry name" value="CNDH2_C"/>
    <property type="match status" value="1"/>
</dbReference>
<name>A0A7S1FCS1_NOCSC</name>
<evidence type="ECO:0000313" key="8">
    <source>
        <dbReference type="EMBL" id="CAD8857442.1"/>
    </source>
</evidence>
<comment type="similarity">
    <text evidence="2">Belongs to the CND2 H2 (condensin-2 subunit 2) family.</text>
</comment>
<comment type="subcellular location">
    <subcellularLocation>
        <location evidence="1">Nucleus</location>
    </subcellularLocation>
</comment>
<feature type="domain" description="Condensin-2 complex subunit H2 C-terminal" evidence="7">
    <location>
        <begin position="495"/>
        <end position="623"/>
    </location>
</feature>
<feature type="domain" description="Condensin II complex subunit H2 N-terminal" evidence="6">
    <location>
        <begin position="9"/>
        <end position="98"/>
    </location>
</feature>
<keyword evidence="3" id="KW-0539">Nucleus</keyword>
<evidence type="ECO:0008006" key="9">
    <source>
        <dbReference type="Google" id="ProtNLM"/>
    </source>
</evidence>
<dbReference type="PANTHER" id="PTHR14324:SF3">
    <property type="entry name" value="CONDENSIN-2 COMPLEX SUBUNIT H2"/>
    <property type="match status" value="1"/>
</dbReference>
<evidence type="ECO:0000256" key="1">
    <source>
        <dbReference type="ARBA" id="ARBA00004123"/>
    </source>
</evidence>
<protein>
    <recommendedName>
        <fullName evidence="9">Condensin-2 complex subunit H2</fullName>
    </recommendedName>
</protein>
<dbReference type="AlphaFoldDB" id="A0A7S1FCS1"/>
<feature type="coiled-coil region" evidence="4">
    <location>
        <begin position="475"/>
        <end position="502"/>
    </location>
</feature>
<dbReference type="InterPro" id="IPR031737">
    <property type="entry name" value="CNDH2_C"/>
</dbReference>
<gene>
    <name evidence="8" type="ORF">NSCI0253_LOCUS31794</name>
</gene>
<evidence type="ECO:0000256" key="3">
    <source>
        <dbReference type="ARBA" id="ARBA00023242"/>
    </source>
</evidence>
<keyword evidence="4" id="KW-0175">Coiled coil</keyword>
<dbReference type="PANTHER" id="PTHR14324">
    <property type="entry name" value="CONDENSIN-2 COMPLEX SUBUNIT H2"/>
    <property type="match status" value="1"/>
</dbReference>